<keyword evidence="1" id="KW-0732">Signal</keyword>
<reference evidence="2 3" key="1">
    <citation type="submission" date="2023-09" db="EMBL/GenBank/DDBJ databases">
        <title>Whole genome shotgun sequencing (WGS) of Bosea sp. ZW T0_25, isolated from stored onions (Allium cepa).</title>
        <authorList>
            <person name="Stoll D.A."/>
            <person name="Huch M."/>
        </authorList>
    </citation>
    <scope>NUCLEOTIDE SEQUENCE [LARGE SCALE GENOMIC DNA]</scope>
    <source>
        <strain evidence="2 3">ZW T0_25</strain>
    </source>
</reference>
<dbReference type="InterPro" id="IPR021293">
    <property type="entry name" value="DUF2865"/>
</dbReference>
<evidence type="ECO:0000313" key="3">
    <source>
        <dbReference type="Proteomes" id="UP001254257"/>
    </source>
</evidence>
<feature type="chain" id="PRO_5046393231" evidence="1">
    <location>
        <begin position="33"/>
        <end position="305"/>
    </location>
</feature>
<sequence>MAERPRRIRPLGRLAAALCAGAVLAASSLVLAEDDAGIRAFHRDEATRWAGRPTAGLAYAPAPVRFARPALATRADIRLGQPVRPRMRLATLRNQESIAWTGGAGRTICVRLCDGFHAPLGHARSRADFSAQEALCEAQNPGVPARLFRLSAGATSVDRAVAGDGTSYTALPNAYAYEKKADPLCRPAIVTAGERRVSLMRDITLRPGDSIVLDGKVETFTGSSAFPYEAGDFADFRRAGKLGLATRRMIDETVGITLAETRQKLLRQSLQVREEPRELAEIAELRGTLDADTVVAAPLRETILR</sequence>
<gene>
    <name evidence="2" type="ORF">RKE40_16225</name>
</gene>
<dbReference type="Pfam" id="PF11064">
    <property type="entry name" value="DUF2865"/>
    <property type="match status" value="1"/>
</dbReference>
<name>A0ABU3S9I6_9HYPH</name>
<protein>
    <submittedName>
        <fullName evidence="2">DUF2865 domain-containing protein</fullName>
    </submittedName>
</protein>
<evidence type="ECO:0000313" key="2">
    <source>
        <dbReference type="EMBL" id="MDU0341446.1"/>
    </source>
</evidence>
<organism evidence="2 3">
    <name type="scientific">Bosea rubneri</name>
    <dbReference type="NCBI Taxonomy" id="3075434"/>
    <lineage>
        <taxon>Bacteria</taxon>
        <taxon>Pseudomonadati</taxon>
        <taxon>Pseudomonadota</taxon>
        <taxon>Alphaproteobacteria</taxon>
        <taxon>Hyphomicrobiales</taxon>
        <taxon>Boseaceae</taxon>
        <taxon>Bosea</taxon>
    </lineage>
</organism>
<evidence type="ECO:0000256" key="1">
    <source>
        <dbReference type="SAM" id="SignalP"/>
    </source>
</evidence>
<comment type="caution">
    <text evidence="2">The sequence shown here is derived from an EMBL/GenBank/DDBJ whole genome shotgun (WGS) entry which is preliminary data.</text>
</comment>
<accession>A0ABU3S9I6</accession>
<dbReference type="Proteomes" id="UP001254257">
    <property type="component" value="Unassembled WGS sequence"/>
</dbReference>
<proteinExistence type="predicted"/>
<keyword evidence="3" id="KW-1185">Reference proteome</keyword>
<dbReference type="EMBL" id="JAWDID010000024">
    <property type="protein sequence ID" value="MDU0341446.1"/>
    <property type="molecule type" value="Genomic_DNA"/>
</dbReference>
<feature type="signal peptide" evidence="1">
    <location>
        <begin position="1"/>
        <end position="32"/>
    </location>
</feature>
<dbReference type="RefSeq" id="WP_316019265.1">
    <property type="nucleotide sequence ID" value="NZ_JAWDID010000024.1"/>
</dbReference>